<accession>A0AAD4LDV9</accession>
<evidence type="ECO:0000256" key="4">
    <source>
        <dbReference type="ARBA" id="ARBA00022898"/>
    </source>
</evidence>
<keyword evidence="4 5" id="KW-0663">Pyridoxal phosphate</keyword>
<dbReference type="PANTHER" id="PTHR13693:SF77">
    <property type="entry name" value="8-AMINO-7-OXONONANOATE SYNTHASE"/>
    <property type="match status" value="1"/>
</dbReference>
<dbReference type="GO" id="GO:0016740">
    <property type="term" value="F:transferase activity"/>
    <property type="evidence" value="ECO:0007669"/>
    <property type="project" value="UniProtKB-KW"/>
</dbReference>
<dbReference type="Gene3D" id="3.40.640.10">
    <property type="entry name" value="Type I PLP-dependent aspartate aminotransferase-like (Major domain)"/>
    <property type="match status" value="1"/>
</dbReference>
<organism evidence="8 9">
    <name type="scientific">Lactarius akahatsu</name>
    <dbReference type="NCBI Taxonomy" id="416441"/>
    <lineage>
        <taxon>Eukaryota</taxon>
        <taxon>Fungi</taxon>
        <taxon>Dikarya</taxon>
        <taxon>Basidiomycota</taxon>
        <taxon>Agaricomycotina</taxon>
        <taxon>Agaricomycetes</taxon>
        <taxon>Russulales</taxon>
        <taxon>Russulaceae</taxon>
        <taxon>Lactarius</taxon>
    </lineage>
</organism>
<dbReference type="Gene3D" id="3.90.1150.10">
    <property type="entry name" value="Aspartate Aminotransferase, domain 1"/>
    <property type="match status" value="1"/>
</dbReference>
<evidence type="ECO:0000313" key="9">
    <source>
        <dbReference type="Proteomes" id="UP001201163"/>
    </source>
</evidence>
<dbReference type="Pfam" id="PF00155">
    <property type="entry name" value="Aminotran_1_2"/>
    <property type="match status" value="1"/>
</dbReference>
<evidence type="ECO:0000256" key="1">
    <source>
        <dbReference type="ARBA" id="ARBA00001933"/>
    </source>
</evidence>
<evidence type="ECO:0000256" key="2">
    <source>
        <dbReference type="ARBA" id="ARBA00010008"/>
    </source>
</evidence>
<sequence length="498" mass="52060">MTSLAQKLASALASRDDRNIRRRLPSPDLSLSHPPITGSATEDPATAASAEAVATTGIIAITTTSASTPVAPSAAPGPAPTPADFSSNDYLSLATSPLLRARVLAALHAAPAILGSGGSRLLVHGTAHAALEARLAREFRSPAALLFNSGFDANAGFFACVPQAGDALVHDAAIHASVHDGARTSRIAPGRRRAFAHNDVRALRNVLCALRDECAALRTGTASVFVAVESVYSMDGTVAPLCAMLDTMDAVFPAGNAHMVVDEAHATGLYGPGGRGLVALLGVEKRVLARLHTFGKALAASGAVLLTNTLIRDYLLNYARPLIYTTSLSNLAVIAASCSFDLLEDGTAYRLAARVLDHSVYFQERLCASLVASSIPPRILSLPAHLQNPLKTQLPTPIIPILTPRARALSAHLLTHGVNARPITWPTVPKGTDRVRVCLHAGNTRAELDRLVDSAIAWAAAVAREEGVGQDRGRLRIQEDVRVMGTGGGGGLLLQSKL</sequence>
<comment type="similarity">
    <text evidence="2">Belongs to the class-II pyridoxal-phosphate-dependent aminotransferase family. BioF subfamily.</text>
</comment>
<evidence type="ECO:0000259" key="7">
    <source>
        <dbReference type="Pfam" id="PF00155"/>
    </source>
</evidence>
<dbReference type="InterPro" id="IPR015422">
    <property type="entry name" value="PyrdxlP-dep_Trfase_small"/>
</dbReference>
<dbReference type="InterPro" id="IPR015421">
    <property type="entry name" value="PyrdxlP-dep_Trfase_major"/>
</dbReference>
<feature type="region of interest" description="Disordered" evidence="6">
    <location>
        <begin position="1"/>
        <end position="47"/>
    </location>
</feature>
<dbReference type="Proteomes" id="UP001201163">
    <property type="component" value="Unassembled WGS sequence"/>
</dbReference>
<dbReference type="AlphaFoldDB" id="A0AAD4LDV9"/>
<dbReference type="InterPro" id="IPR050087">
    <property type="entry name" value="AON_synthase_class-II"/>
</dbReference>
<feature type="compositionally biased region" description="Low complexity" evidence="6">
    <location>
        <begin position="1"/>
        <end position="13"/>
    </location>
</feature>
<dbReference type="InterPro" id="IPR015424">
    <property type="entry name" value="PyrdxlP-dep_Trfase"/>
</dbReference>
<evidence type="ECO:0000313" key="8">
    <source>
        <dbReference type="EMBL" id="KAH8987434.1"/>
    </source>
</evidence>
<comment type="cofactor">
    <cofactor evidence="1 5">
        <name>pyridoxal 5'-phosphate</name>
        <dbReference type="ChEBI" id="CHEBI:597326"/>
    </cofactor>
</comment>
<proteinExistence type="inferred from homology"/>
<keyword evidence="3 8" id="KW-0808">Transferase</keyword>
<dbReference type="PANTHER" id="PTHR13693">
    <property type="entry name" value="CLASS II AMINOTRANSFERASE/8-AMINO-7-OXONONANOATE SYNTHASE"/>
    <property type="match status" value="1"/>
</dbReference>
<dbReference type="GO" id="GO:0009102">
    <property type="term" value="P:biotin biosynthetic process"/>
    <property type="evidence" value="ECO:0007669"/>
    <property type="project" value="TreeGrafter"/>
</dbReference>
<dbReference type="PROSITE" id="PS00599">
    <property type="entry name" value="AA_TRANSFER_CLASS_2"/>
    <property type="match status" value="1"/>
</dbReference>
<dbReference type="InterPro" id="IPR004839">
    <property type="entry name" value="Aminotransferase_I/II_large"/>
</dbReference>
<name>A0AAD4LDV9_9AGAM</name>
<comment type="caution">
    <text evidence="8">The sequence shown here is derived from an EMBL/GenBank/DDBJ whole genome shotgun (WGS) entry which is preliminary data.</text>
</comment>
<feature type="domain" description="Aminotransferase class I/classII large" evidence="7">
    <location>
        <begin position="84"/>
        <end position="453"/>
    </location>
</feature>
<evidence type="ECO:0000256" key="6">
    <source>
        <dbReference type="SAM" id="MobiDB-lite"/>
    </source>
</evidence>
<dbReference type="GO" id="GO:0030170">
    <property type="term" value="F:pyridoxal phosphate binding"/>
    <property type="evidence" value="ECO:0007669"/>
    <property type="project" value="InterPro"/>
</dbReference>
<gene>
    <name evidence="8" type="ORF">EDB92DRAFT_1875704</name>
</gene>
<dbReference type="EMBL" id="JAKELL010000047">
    <property type="protein sequence ID" value="KAH8987434.1"/>
    <property type="molecule type" value="Genomic_DNA"/>
</dbReference>
<protein>
    <submittedName>
        <fullName evidence="8">PLP-dependent transferase</fullName>
    </submittedName>
</protein>
<keyword evidence="9" id="KW-1185">Reference proteome</keyword>
<dbReference type="InterPro" id="IPR001917">
    <property type="entry name" value="Aminotrans_II_pyridoxalP_BS"/>
</dbReference>
<evidence type="ECO:0000256" key="5">
    <source>
        <dbReference type="RuleBase" id="RU003693"/>
    </source>
</evidence>
<feature type="compositionally biased region" description="Low complexity" evidence="6">
    <location>
        <begin position="26"/>
        <end position="47"/>
    </location>
</feature>
<dbReference type="SUPFAM" id="SSF53383">
    <property type="entry name" value="PLP-dependent transferases"/>
    <property type="match status" value="1"/>
</dbReference>
<evidence type="ECO:0000256" key="3">
    <source>
        <dbReference type="ARBA" id="ARBA00022679"/>
    </source>
</evidence>
<reference evidence="8" key="1">
    <citation type="submission" date="2022-01" db="EMBL/GenBank/DDBJ databases">
        <title>Comparative genomics reveals a dynamic genome evolution in the ectomycorrhizal milk-cap (Lactarius) mushrooms.</title>
        <authorList>
            <consortium name="DOE Joint Genome Institute"/>
            <person name="Lebreton A."/>
            <person name="Tang N."/>
            <person name="Kuo A."/>
            <person name="LaButti K."/>
            <person name="Drula E."/>
            <person name="Barry K."/>
            <person name="Clum A."/>
            <person name="Lipzen A."/>
            <person name="Mousain D."/>
            <person name="Ng V."/>
            <person name="Wang R."/>
            <person name="Wang X."/>
            <person name="Dai Y."/>
            <person name="Henrissat B."/>
            <person name="Grigoriev I.V."/>
            <person name="Guerin-Laguette A."/>
            <person name="Yu F."/>
            <person name="Martin F.M."/>
        </authorList>
    </citation>
    <scope>NUCLEOTIDE SEQUENCE</scope>
    <source>
        <strain evidence="8">QP</strain>
    </source>
</reference>